<evidence type="ECO:0000259" key="5">
    <source>
        <dbReference type="PROSITE" id="PS50023"/>
    </source>
</evidence>
<protein>
    <submittedName>
        <fullName evidence="7">LIM zinc-binding domain-containing protein</fullName>
    </submittedName>
</protein>
<evidence type="ECO:0000256" key="1">
    <source>
        <dbReference type="ARBA" id="ARBA00022723"/>
    </source>
</evidence>
<dbReference type="WBParaSite" id="MhA1_Contig1237.frz3.gene15">
    <property type="protein sequence ID" value="MhA1_Contig1237.frz3.gene15"/>
    <property type="gene ID" value="MhA1_Contig1237.frz3.gene15"/>
</dbReference>
<dbReference type="InterPro" id="IPR001781">
    <property type="entry name" value="Znf_LIM"/>
</dbReference>
<dbReference type="GO" id="GO:0046872">
    <property type="term" value="F:metal ion binding"/>
    <property type="evidence" value="ECO:0007669"/>
    <property type="project" value="UniProtKB-KW"/>
</dbReference>
<dbReference type="SMART" id="SM00132">
    <property type="entry name" value="LIM"/>
    <property type="match status" value="1"/>
</dbReference>
<dbReference type="Gene3D" id="2.10.110.10">
    <property type="entry name" value="Cysteine Rich Protein"/>
    <property type="match status" value="1"/>
</dbReference>
<dbReference type="Pfam" id="PF00412">
    <property type="entry name" value="LIM"/>
    <property type="match status" value="1"/>
</dbReference>
<organism evidence="6 7">
    <name type="scientific">Meloidogyne hapla</name>
    <name type="common">Root-knot nematode worm</name>
    <dbReference type="NCBI Taxonomy" id="6305"/>
    <lineage>
        <taxon>Eukaryota</taxon>
        <taxon>Metazoa</taxon>
        <taxon>Ecdysozoa</taxon>
        <taxon>Nematoda</taxon>
        <taxon>Chromadorea</taxon>
        <taxon>Rhabditida</taxon>
        <taxon>Tylenchina</taxon>
        <taxon>Tylenchomorpha</taxon>
        <taxon>Tylenchoidea</taxon>
        <taxon>Meloidogynidae</taxon>
        <taxon>Meloidogyninae</taxon>
        <taxon>Meloidogyne</taxon>
    </lineage>
</organism>
<dbReference type="Proteomes" id="UP000095281">
    <property type="component" value="Unplaced"/>
</dbReference>
<dbReference type="PROSITE" id="PS50023">
    <property type="entry name" value="LIM_DOMAIN_2"/>
    <property type="match status" value="1"/>
</dbReference>
<keyword evidence="2 4" id="KW-0862">Zinc</keyword>
<evidence type="ECO:0000313" key="7">
    <source>
        <dbReference type="WBParaSite" id="MhA1_Contig1237.frz3.gene15"/>
    </source>
</evidence>
<evidence type="ECO:0000313" key="6">
    <source>
        <dbReference type="Proteomes" id="UP000095281"/>
    </source>
</evidence>
<keyword evidence="6" id="KW-1185">Reference proteome</keyword>
<name>A0A1I8B224_MELHA</name>
<evidence type="ECO:0000256" key="2">
    <source>
        <dbReference type="ARBA" id="ARBA00022833"/>
    </source>
</evidence>
<keyword evidence="3 4" id="KW-0440">LIM domain</keyword>
<evidence type="ECO:0000256" key="3">
    <source>
        <dbReference type="ARBA" id="ARBA00023038"/>
    </source>
</evidence>
<accession>A0A1I8B224</accession>
<reference evidence="7" key="1">
    <citation type="submission" date="2016-11" db="UniProtKB">
        <authorList>
            <consortium name="WormBaseParasite"/>
        </authorList>
    </citation>
    <scope>IDENTIFICATION</scope>
</reference>
<evidence type="ECO:0000256" key="4">
    <source>
        <dbReference type="PROSITE-ProRule" id="PRU00125"/>
    </source>
</evidence>
<feature type="domain" description="LIM zinc-binding" evidence="5">
    <location>
        <begin position="16"/>
        <end position="82"/>
    </location>
</feature>
<sequence>MEPFGISYRPGEFQNPKCERCEQEIKTGEKLVMDRKTIHKSCFKCAICDKILEHGSSGLDNGLAKYGPIWLCRAHLLLDPTTKEQMVVQKGFKQRGAKKK</sequence>
<keyword evidence="1 4" id="KW-0479">Metal-binding</keyword>
<dbReference type="AlphaFoldDB" id="A0A1I8B224"/>
<proteinExistence type="predicted"/>